<dbReference type="Pfam" id="PF05685">
    <property type="entry name" value="Uma2"/>
    <property type="match status" value="1"/>
</dbReference>
<dbReference type="PANTHER" id="PTHR35400">
    <property type="entry name" value="SLR1083 PROTEIN"/>
    <property type="match status" value="1"/>
</dbReference>
<protein>
    <submittedName>
        <fullName evidence="2">Uma2 family endonuclease</fullName>
    </submittedName>
</protein>
<dbReference type="Gene3D" id="3.90.1570.10">
    <property type="entry name" value="tt1808, chain A"/>
    <property type="match status" value="1"/>
</dbReference>
<dbReference type="CDD" id="cd06260">
    <property type="entry name" value="DUF820-like"/>
    <property type="match status" value="1"/>
</dbReference>
<dbReference type="GO" id="GO:0004519">
    <property type="term" value="F:endonuclease activity"/>
    <property type="evidence" value="ECO:0007669"/>
    <property type="project" value="UniProtKB-KW"/>
</dbReference>
<keyword evidence="3" id="KW-1185">Reference proteome</keyword>
<evidence type="ECO:0000313" key="3">
    <source>
        <dbReference type="Proteomes" id="UP000593765"/>
    </source>
</evidence>
<feature type="domain" description="Putative restriction endonuclease" evidence="1">
    <location>
        <begin position="19"/>
        <end position="182"/>
    </location>
</feature>
<dbReference type="Proteomes" id="UP000593765">
    <property type="component" value="Chromosome"/>
</dbReference>
<dbReference type="KEGG" id="hbs:IPV69_01830"/>
<reference evidence="2 3" key="1">
    <citation type="submission" date="2020-10" db="EMBL/GenBank/DDBJ databases">
        <title>Wide distribution of Phycisphaera-like planctomycetes from WD2101 soil group in peatlands and genome analysis of the first cultivated representative.</title>
        <authorList>
            <person name="Dedysh S.N."/>
            <person name="Beletsky A.V."/>
            <person name="Ivanova A."/>
            <person name="Kulichevskaya I.S."/>
            <person name="Suzina N.E."/>
            <person name="Philippov D.A."/>
            <person name="Rakitin A.L."/>
            <person name="Mardanov A.V."/>
            <person name="Ravin N.V."/>
        </authorList>
    </citation>
    <scope>NUCLEOTIDE SEQUENCE [LARGE SCALE GENOMIC DNA]</scope>
    <source>
        <strain evidence="2 3">M1803</strain>
    </source>
</reference>
<organism evidence="2 3">
    <name type="scientific">Humisphaera borealis</name>
    <dbReference type="NCBI Taxonomy" id="2807512"/>
    <lineage>
        <taxon>Bacteria</taxon>
        <taxon>Pseudomonadati</taxon>
        <taxon>Planctomycetota</taxon>
        <taxon>Phycisphaerae</taxon>
        <taxon>Tepidisphaerales</taxon>
        <taxon>Tepidisphaeraceae</taxon>
        <taxon>Humisphaera</taxon>
    </lineage>
</organism>
<keyword evidence="2" id="KW-0378">Hydrolase</keyword>
<dbReference type="SUPFAM" id="SSF52980">
    <property type="entry name" value="Restriction endonuclease-like"/>
    <property type="match status" value="1"/>
</dbReference>
<accession>A0A7M2WX81</accession>
<evidence type="ECO:0000259" key="1">
    <source>
        <dbReference type="Pfam" id="PF05685"/>
    </source>
</evidence>
<proteinExistence type="predicted"/>
<dbReference type="InterPro" id="IPR011335">
    <property type="entry name" value="Restrct_endonuc-II-like"/>
</dbReference>
<sequence length="204" mass="22820">MTLAPTYRRPPDPVKITVDQYHRMIDAGILQSSDRVELLRGYLVKKDRSDAGEDPLSVGKRHARGIELLTDLNPKLKRLGFYIRIQLPVTLSGFDEPEPDGAIVRTVKEGYSDRHPEPGDIACLIEVADSSLGIDRSVKQQTYADAGVKQYVIVNLSDDVVEEYSEPEIGQGRYARVTPYSRRMRIELRLGSKTLLVSVSALLP</sequence>
<gene>
    <name evidence="2" type="ORF">IPV69_01830</name>
</gene>
<dbReference type="PANTHER" id="PTHR35400:SF1">
    <property type="entry name" value="SLR1083 PROTEIN"/>
    <property type="match status" value="1"/>
</dbReference>
<evidence type="ECO:0000313" key="2">
    <source>
        <dbReference type="EMBL" id="QOV90138.1"/>
    </source>
</evidence>
<keyword evidence="2" id="KW-0540">Nuclease</keyword>
<dbReference type="InterPro" id="IPR008538">
    <property type="entry name" value="Uma2"/>
</dbReference>
<dbReference type="EMBL" id="CP063458">
    <property type="protein sequence ID" value="QOV90138.1"/>
    <property type="molecule type" value="Genomic_DNA"/>
</dbReference>
<dbReference type="RefSeq" id="WP_206293211.1">
    <property type="nucleotide sequence ID" value="NZ_CP063458.1"/>
</dbReference>
<dbReference type="InterPro" id="IPR012296">
    <property type="entry name" value="Nuclease_put_TT1808"/>
</dbReference>
<dbReference type="AlphaFoldDB" id="A0A7M2WX81"/>
<keyword evidence="2" id="KW-0255">Endonuclease</keyword>
<name>A0A7M2WX81_9BACT</name>